<dbReference type="PANTHER" id="PTHR30050:SF4">
    <property type="entry name" value="ATP-BINDING PROTEIN RV3427C IN INSERTION SEQUENCE-RELATED"/>
    <property type="match status" value="1"/>
</dbReference>
<comment type="caution">
    <text evidence="5">The sequence shown here is derived from an EMBL/GenBank/DDBJ whole genome shotgun (WGS) entry which is preliminary data.</text>
</comment>
<dbReference type="CDD" id="cd00009">
    <property type="entry name" value="AAA"/>
    <property type="match status" value="1"/>
</dbReference>
<dbReference type="InterPro" id="IPR047661">
    <property type="entry name" value="IstB"/>
</dbReference>
<dbReference type="AlphaFoldDB" id="A0A5S3QGS2"/>
<evidence type="ECO:0000256" key="2">
    <source>
        <dbReference type="ARBA" id="ARBA00022741"/>
    </source>
</evidence>
<keyword evidence="3 5" id="KW-0067">ATP-binding</keyword>
<dbReference type="EMBL" id="VCIA01000001">
    <property type="protein sequence ID" value="TMN22929.1"/>
    <property type="molecule type" value="Genomic_DNA"/>
</dbReference>
<dbReference type="RefSeq" id="WP_138600698.1">
    <property type="nucleotide sequence ID" value="NZ_VCIA01000001.1"/>
</dbReference>
<accession>A0A5S3QGS2</accession>
<dbReference type="GO" id="GO:0006260">
    <property type="term" value="P:DNA replication"/>
    <property type="evidence" value="ECO:0007669"/>
    <property type="project" value="TreeGrafter"/>
</dbReference>
<sequence>MTSTGHLEQQLRTLRLSETAQQLPEMITEAEKQDASYQEFLARLLNYEQKRREEKRIERNMKWAAFPFHKTLEEFDVHEQTALSQKQLNQLKELTWLDQLYNLILLGPPGVGKTFLGVALGIEAIYRGYQVSFLPMGELVHILKTADVIRKSQTRKKRILKSDLVIIDDLMYMAMNQQEANLFFQLINELYDQSTIIFTSNKGPKDWGDLLGDPATTTAILDRILHRAEVIQMDGESYRMKYRKSIFGEENEQDKSVQN</sequence>
<name>A0A5S3QGS2_9BACI</name>
<dbReference type="PANTHER" id="PTHR30050">
    <property type="entry name" value="CHROMOSOMAL REPLICATION INITIATOR PROTEIN DNAA"/>
    <property type="match status" value="1"/>
</dbReference>
<evidence type="ECO:0000313" key="7">
    <source>
        <dbReference type="EMBL" id="TMN22929.1"/>
    </source>
</evidence>
<reference evidence="5 8" key="1">
    <citation type="submission" date="2019-05" db="EMBL/GenBank/DDBJ databases">
        <title>Genomic analysis of Lentibacillus sp. NKC220-2.</title>
        <authorList>
            <person name="Oh Y.J."/>
        </authorList>
    </citation>
    <scope>NUCLEOTIDE SEQUENCE [LARGE SCALE GENOMIC DNA]</scope>
    <source>
        <strain evidence="5 8">NKC220-2</strain>
    </source>
</reference>
<dbReference type="NCBIfam" id="NF038214">
    <property type="entry name" value="IS21_help_AAA"/>
    <property type="match status" value="1"/>
</dbReference>
<dbReference type="InterPro" id="IPR028350">
    <property type="entry name" value="DNAC/IstB-like"/>
</dbReference>
<dbReference type="InterPro" id="IPR027417">
    <property type="entry name" value="P-loop_NTPase"/>
</dbReference>
<evidence type="ECO:0000256" key="1">
    <source>
        <dbReference type="ARBA" id="ARBA00008059"/>
    </source>
</evidence>
<evidence type="ECO:0000259" key="4">
    <source>
        <dbReference type="SMART" id="SM00382"/>
    </source>
</evidence>
<evidence type="ECO:0000256" key="3">
    <source>
        <dbReference type="ARBA" id="ARBA00022840"/>
    </source>
</evidence>
<dbReference type="SUPFAM" id="SSF52540">
    <property type="entry name" value="P-loop containing nucleoside triphosphate hydrolases"/>
    <property type="match status" value="1"/>
</dbReference>
<dbReference type="PIRSF" id="PIRSF003073">
    <property type="entry name" value="DNAC_TnpB_IstB"/>
    <property type="match status" value="1"/>
</dbReference>
<dbReference type="EMBL" id="VCIA01000001">
    <property type="protein sequence ID" value="TMN20929.1"/>
    <property type="molecule type" value="Genomic_DNA"/>
</dbReference>
<dbReference type="InterPro" id="IPR002611">
    <property type="entry name" value="IstB_ATP-bd"/>
</dbReference>
<dbReference type="InterPro" id="IPR003593">
    <property type="entry name" value="AAA+_ATPase"/>
</dbReference>
<evidence type="ECO:0000313" key="8">
    <source>
        <dbReference type="Proteomes" id="UP000306980"/>
    </source>
</evidence>
<organism evidence="5 8">
    <name type="scientific">Lentibacillus cibarius</name>
    <dbReference type="NCBI Taxonomy" id="2583219"/>
    <lineage>
        <taxon>Bacteria</taxon>
        <taxon>Bacillati</taxon>
        <taxon>Bacillota</taxon>
        <taxon>Bacilli</taxon>
        <taxon>Bacillales</taxon>
        <taxon>Bacillaceae</taxon>
        <taxon>Lentibacillus</taxon>
    </lineage>
</organism>
<dbReference type="SMART" id="SM00382">
    <property type="entry name" value="AAA"/>
    <property type="match status" value="1"/>
</dbReference>
<proteinExistence type="inferred from homology"/>
<dbReference type="Proteomes" id="UP000306980">
    <property type="component" value="Unassembled WGS sequence"/>
</dbReference>
<dbReference type="Gene3D" id="3.40.50.300">
    <property type="entry name" value="P-loop containing nucleotide triphosphate hydrolases"/>
    <property type="match status" value="1"/>
</dbReference>
<dbReference type="Pfam" id="PF01695">
    <property type="entry name" value="IstB_IS21"/>
    <property type="match status" value="1"/>
</dbReference>
<dbReference type="GO" id="GO:0005524">
    <property type="term" value="F:ATP binding"/>
    <property type="evidence" value="ECO:0007669"/>
    <property type="project" value="UniProtKB-KW"/>
</dbReference>
<feature type="domain" description="AAA+ ATPase" evidence="4">
    <location>
        <begin position="99"/>
        <end position="232"/>
    </location>
</feature>
<keyword evidence="2" id="KW-0547">Nucleotide-binding</keyword>
<comment type="similarity">
    <text evidence="1">Belongs to the IS21/IS1162 putative ATP-binding protein family.</text>
</comment>
<evidence type="ECO:0000313" key="6">
    <source>
        <dbReference type="EMBL" id="TMN21821.1"/>
    </source>
</evidence>
<evidence type="ECO:0000313" key="5">
    <source>
        <dbReference type="EMBL" id="TMN20929.1"/>
    </source>
</evidence>
<gene>
    <name evidence="5" type="ORF">FFL34_01490</name>
    <name evidence="6" type="ORF">FFL34_06625</name>
    <name evidence="7" type="ORF">FFL34_13155</name>
</gene>
<dbReference type="EMBL" id="VCIA01000001">
    <property type="protein sequence ID" value="TMN21821.1"/>
    <property type="molecule type" value="Genomic_DNA"/>
</dbReference>
<dbReference type="OrthoDB" id="2052561at2"/>
<protein>
    <submittedName>
        <fullName evidence="5">ATP-binding protein</fullName>
    </submittedName>
</protein>